<organism evidence="1 2">
    <name type="scientific">Streptomyces polygonati</name>
    <dbReference type="NCBI Taxonomy" id="1617087"/>
    <lineage>
        <taxon>Bacteria</taxon>
        <taxon>Bacillati</taxon>
        <taxon>Actinomycetota</taxon>
        <taxon>Actinomycetes</taxon>
        <taxon>Kitasatosporales</taxon>
        <taxon>Streptomycetaceae</taxon>
        <taxon>Streptomyces</taxon>
    </lineage>
</organism>
<dbReference type="EMBL" id="JBHSBB010000010">
    <property type="protein sequence ID" value="MFC4033117.1"/>
    <property type="molecule type" value="Genomic_DNA"/>
</dbReference>
<evidence type="ECO:0000313" key="2">
    <source>
        <dbReference type="Proteomes" id="UP001595765"/>
    </source>
</evidence>
<accession>A0ABV8HPZ3</accession>
<evidence type="ECO:0000313" key="1">
    <source>
        <dbReference type="EMBL" id="MFC4033117.1"/>
    </source>
</evidence>
<dbReference type="Proteomes" id="UP001595765">
    <property type="component" value="Unassembled WGS sequence"/>
</dbReference>
<sequence length="275" mass="30282">MPSPPDDATAERMRRAHRKAESALLVGVEGAAETWGRGGRSLSRPAAGDQWLRVLAASGPSDNEDTAYWDGSEAAESAIPASVPRPRLKSSYDWLEEDFAYRAELYERVHEHPLSGGALPPADLRLPDSWWTSLRTALSEVAATPTERVAIRQPRLDRAMPKYLGAELDTWAPEWSTAHADIQWSHLTGPGLCILGWERWGLAPAGYDAACLYISSLTVPRLAERVRRTFADVLDSPAGRFSQLAAASEYLQGMERGNNLELRGPLRRQVALLLS</sequence>
<keyword evidence="2" id="KW-1185">Reference proteome</keyword>
<proteinExistence type="predicted"/>
<comment type="caution">
    <text evidence="1">The sequence shown here is derived from an EMBL/GenBank/DDBJ whole genome shotgun (WGS) entry which is preliminary data.</text>
</comment>
<name>A0ABV8HPZ3_9ACTN</name>
<dbReference type="RefSeq" id="WP_386430164.1">
    <property type="nucleotide sequence ID" value="NZ_JBHSBB010000010.1"/>
</dbReference>
<reference evidence="2" key="1">
    <citation type="journal article" date="2019" name="Int. J. Syst. Evol. Microbiol.">
        <title>The Global Catalogue of Microorganisms (GCM) 10K type strain sequencing project: providing services to taxonomists for standard genome sequencing and annotation.</title>
        <authorList>
            <consortium name="The Broad Institute Genomics Platform"/>
            <consortium name="The Broad Institute Genome Sequencing Center for Infectious Disease"/>
            <person name="Wu L."/>
            <person name="Ma J."/>
        </authorList>
    </citation>
    <scope>NUCLEOTIDE SEQUENCE [LARGE SCALE GENOMIC DNA]</scope>
    <source>
        <strain evidence="2">CGMCC 4.7237</strain>
    </source>
</reference>
<protein>
    <submittedName>
        <fullName evidence="1">Uncharacterized protein</fullName>
    </submittedName>
</protein>
<gene>
    <name evidence="1" type="ORF">ACFO3J_16715</name>
</gene>